<evidence type="ECO:0000313" key="2">
    <source>
        <dbReference type="Proteomes" id="UP000251717"/>
    </source>
</evidence>
<dbReference type="EMBL" id="MZGS01000019">
    <property type="protein sequence ID" value="PWB87533.1"/>
    <property type="molecule type" value="Genomic_DNA"/>
</dbReference>
<accession>A0A315XNK5</accession>
<keyword evidence="2" id="KW-1185">Reference proteome</keyword>
<organism evidence="1 2">
    <name type="scientific">Methanobrevibacter thaueri</name>
    <dbReference type="NCBI Taxonomy" id="190975"/>
    <lineage>
        <taxon>Archaea</taxon>
        <taxon>Methanobacteriati</taxon>
        <taxon>Methanobacteriota</taxon>
        <taxon>Methanomada group</taxon>
        <taxon>Methanobacteria</taxon>
        <taxon>Methanobacteriales</taxon>
        <taxon>Methanobacteriaceae</taxon>
        <taxon>Methanobrevibacter</taxon>
    </lineage>
</organism>
<protein>
    <submittedName>
        <fullName evidence="1">Uncharacterized protein</fullName>
    </submittedName>
</protein>
<sequence length="246" mass="29287">MNFRYIEYGISLVLKFISKSFLLNEFKRFLNDNRGGLVLSFDEIHIPDKGWLDYKRLEVDESVKFISRNDLPNDFCPKACKLVDEFHKKTVNEDIEWMLYFDYTDGEVIYCWKGEEDKTGGAYDKIHLKGRNIASLHNHPKDYYSFPSSDNFDILGNKFEDYEIITSINVFWIVEFRGLVEKEIRQNFQYRLAKDMNSINNKIRLLCHDANMINSMVEVYIGDYLLNHIDKKINEIDLFLIKREIQ</sequence>
<proteinExistence type="predicted"/>
<dbReference type="AlphaFoldDB" id="A0A315XNK5"/>
<name>A0A315XNK5_9EURY</name>
<comment type="caution">
    <text evidence="1">The sequence shown here is derived from an EMBL/GenBank/DDBJ whole genome shotgun (WGS) entry which is preliminary data.</text>
</comment>
<gene>
    <name evidence="1" type="ORF">MBBTH_08000</name>
</gene>
<evidence type="ECO:0000313" key="1">
    <source>
        <dbReference type="EMBL" id="PWB87533.1"/>
    </source>
</evidence>
<dbReference type="Proteomes" id="UP000251717">
    <property type="component" value="Unassembled WGS sequence"/>
</dbReference>
<reference evidence="1 2" key="1">
    <citation type="submission" date="2017-03" db="EMBL/GenBank/DDBJ databases">
        <title>Genome sequence of Methanobrevibacter thaueri.</title>
        <authorList>
            <person name="Poehlein A."/>
            <person name="Seedorf H."/>
            <person name="Daniel R."/>
        </authorList>
    </citation>
    <scope>NUCLEOTIDE SEQUENCE [LARGE SCALE GENOMIC DNA]</scope>
    <source>
        <strain evidence="1 2">DSM 11995</strain>
    </source>
</reference>